<evidence type="ECO:0000313" key="2">
    <source>
        <dbReference type="EMBL" id="MCZ0866435.1"/>
    </source>
</evidence>
<name>A0A9J6RPF2_9GAMM</name>
<evidence type="ECO:0000259" key="1">
    <source>
        <dbReference type="Pfam" id="PF21849"/>
    </source>
</evidence>
<dbReference type="AlphaFoldDB" id="A0A9J6RPF2"/>
<dbReference type="RefSeq" id="WP_258332597.1">
    <property type="nucleotide sequence ID" value="NZ_JAPTGG010000012.1"/>
</dbReference>
<feature type="domain" description="DUF6908" evidence="1">
    <location>
        <begin position="23"/>
        <end position="135"/>
    </location>
</feature>
<gene>
    <name evidence="2" type="ORF">O0V09_14575</name>
</gene>
<reference evidence="2 3" key="1">
    <citation type="submission" date="2022-12" db="EMBL/GenBank/DDBJ databases">
        <title>Dasania phycosphaerae sp. nov., isolated from particulate material of the south coast of Korea.</title>
        <authorList>
            <person name="Jiang Y."/>
        </authorList>
    </citation>
    <scope>NUCLEOTIDE SEQUENCE [LARGE SCALE GENOMIC DNA]</scope>
    <source>
        <strain evidence="2 3">GY-19</strain>
    </source>
</reference>
<accession>A0A9J6RPF2</accession>
<organism evidence="2 3">
    <name type="scientific">Dasania phycosphaerae</name>
    <dbReference type="NCBI Taxonomy" id="2950436"/>
    <lineage>
        <taxon>Bacteria</taxon>
        <taxon>Pseudomonadati</taxon>
        <taxon>Pseudomonadota</taxon>
        <taxon>Gammaproteobacteria</taxon>
        <taxon>Cellvibrionales</taxon>
        <taxon>Spongiibacteraceae</taxon>
        <taxon>Dasania</taxon>
    </lineage>
</organism>
<proteinExistence type="predicted"/>
<dbReference type="Pfam" id="PF21849">
    <property type="entry name" value="DUF6908"/>
    <property type="match status" value="1"/>
</dbReference>
<evidence type="ECO:0000313" key="3">
    <source>
        <dbReference type="Proteomes" id="UP001069090"/>
    </source>
</evidence>
<keyword evidence="3" id="KW-1185">Reference proteome</keyword>
<dbReference type="EMBL" id="JAPTGG010000012">
    <property type="protein sequence ID" value="MCZ0866435.1"/>
    <property type="molecule type" value="Genomic_DNA"/>
</dbReference>
<comment type="caution">
    <text evidence="2">The sequence shown here is derived from an EMBL/GenBank/DDBJ whole genome shotgun (WGS) entry which is preliminary data.</text>
</comment>
<dbReference type="Proteomes" id="UP001069090">
    <property type="component" value="Unassembled WGS sequence"/>
</dbReference>
<protein>
    <recommendedName>
        <fullName evidence="1">DUF6908 domain-containing protein</fullName>
    </recommendedName>
</protein>
<sequence length="144" mass="16598">MRKTIYETNYDRLIKLGVIAKDGAMPKPYSKSHTNGFMDLVLERVEHMDDVSGNSGIAFSMAHYFRQNGDLCKDPEMVVIVYPALQMVEALTFEQSLPPIYQVVFPEPGKFYPQFRKELNGFLRLWLNNLIDQGHGNNWVENNP</sequence>
<dbReference type="InterPro" id="IPR054203">
    <property type="entry name" value="DUF6908"/>
</dbReference>